<feature type="region of interest" description="Disordered" evidence="1">
    <location>
        <begin position="279"/>
        <end position="298"/>
    </location>
</feature>
<dbReference type="Proteomes" id="UP000768471">
    <property type="component" value="Unassembled WGS sequence"/>
</dbReference>
<protein>
    <recommendedName>
        <fullName evidence="5">Lipoprotein</fullName>
    </recommendedName>
</protein>
<name>A0ABS0ND97_9NEIS</name>
<accession>A0ABS0ND97</accession>
<comment type="caution">
    <text evidence="3">The sequence shown here is derived from an EMBL/GenBank/DDBJ whole genome shotgun (WGS) entry which is preliminary data.</text>
</comment>
<dbReference type="EMBL" id="JACSGR010000009">
    <property type="protein sequence ID" value="MBH5330308.1"/>
    <property type="molecule type" value="Genomic_DNA"/>
</dbReference>
<evidence type="ECO:0000256" key="1">
    <source>
        <dbReference type="SAM" id="MobiDB-lite"/>
    </source>
</evidence>
<feature type="chain" id="PRO_5045638443" description="Lipoprotein" evidence="2">
    <location>
        <begin position="23"/>
        <end position="298"/>
    </location>
</feature>
<evidence type="ECO:0008006" key="5">
    <source>
        <dbReference type="Google" id="ProtNLM"/>
    </source>
</evidence>
<keyword evidence="4" id="KW-1185">Reference proteome</keyword>
<feature type="compositionally biased region" description="Low complexity" evidence="1">
    <location>
        <begin position="283"/>
        <end position="298"/>
    </location>
</feature>
<sequence>MNKLFSIAAAAVLLAACTPSETKQPAAAAAAASAAANHAAEASAQVPALALPADVKELEALAQKAVAGYEPAAEKQIVYFGTDSQPADKPVAGGFYREVLGKMPDGRLVVQDFYQDNGKPQILPAILKQGADVRNFSAEVNDGLVVWVAEDGSVVSASDMSGGQTRSWTVIYRDGKAVAQARGAEQDEQGGDAVFLYDDGKPMMWGRAAADGKSLLLDTYYPNGVRMSSTIMPSSGGGEPIISAWNREGKPVPLSEIKEDWETMQQAVTRIQSYVQQSESVFSPSQANADASAARQAQ</sequence>
<evidence type="ECO:0000256" key="2">
    <source>
        <dbReference type="SAM" id="SignalP"/>
    </source>
</evidence>
<proteinExistence type="predicted"/>
<organism evidence="3 4">
    <name type="scientific">Eikenella glucosivorans</name>
    <dbReference type="NCBI Taxonomy" id="2766967"/>
    <lineage>
        <taxon>Bacteria</taxon>
        <taxon>Pseudomonadati</taxon>
        <taxon>Pseudomonadota</taxon>
        <taxon>Betaproteobacteria</taxon>
        <taxon>Neisseriales</taxon>
        <taxon>Neisseriaceae</taxon>
        <taxon>Eikenella</taxon>
    </lineage>
</organism>
<keyword evidence="2" id="KW-0732">Signal</keyword>
<dbReference type="PROSITE" id="PS51257">
    <property type="entry name" value="PROKAR_LIPOPROTEIN"/>
    <property type="match status" value="1"/>
</dbReference>
<feature type="signal peptide" evidence="2">
    <location>
        <begin position="1"/>
        <end position="22"/>
    </location>
</feature>
<reference evidence="3 4" key="1">
    <citation type="submission" date="2020-09" db="EMBL/GenBank/DDBJ databases">
        <title>Eikenella S3660 sp. nov., isolated from a throat swab.</title>
        <authorList>
            <person name="Buhl M."/>
        </authorList>
    </citation>
    <scope>NUCLEOTIDE SEQUENCE [LARGE SCALE GENOMIC DNA]</scope>
    <source>
        <strain evidence="3 4">S3360</strain>
    </source>
</reference>
<evidence type="ECO:0000313" key="3">
    <source>
        <dbReference type="EMBL" id="MBH5330308.1"/>
    </source>
</evidence>
<evidence type="ECO:0000313" key="4">
    <source>
        <dbReference type="Proteomes" id="UP000768471"/>
    </source>
</evidence>
<gene>
    <name evidence="3" type="ORF">H9Q10_11605</name>
</gene>
<dbReference type="RefSeq" id="WP_197904146.1">
    <property type="nucleotide sequence ID" value="NZ_JACSGR010000009.1"/>
</dbReference>